<evidence type="ECO:0000256" key="2">
    <source>
        <dbReference type="ARBA" id="ARBA00023125"/>
    </source>
</evidence>
<dbReference type="Pfam" id="PF02311">
    <property type="entry name" value="AraC_binding"/>
    <property type="match status" value="1"/>
</dbReference>
<dbReference type="InterPro" id="IPR018062">
    <property type="entry name" value="HTH_AraC-typ_CS"/>
</dbReference>
<dbReference type="PANTHER" id="PTHR43280:SF32">
    <property type="entry name" value="TRANSCRIPTIONAL REGULATORY PROTEIN"/>
    <property type="match status" value="1"/>
</dbReference>
<dbReference type="PANTHER" id="PTHR43280">
    <property type="entry name" value="ARAC-FAMILY TRANSCRIPTIONAL REGULATOR"/>
    <property type="match status" value="1"/>
</dbReference>
<dbReference type="PROSITE" id="PS01124">
    <property type="entry name" value="HTH_ARAC_FAMILY_2"/>
    <property type="match status" value="1"/>
</dbReference>
<dbReference type="InterPro" id="IPR020449">
    <property type="entry name" value="Tscrpt_reg_AraC-type_HTH"/>
</dbReference>
<reference evidence="5" key="1">
    <citation type="submission" date="2021-04" db="EMBL/GenBank/DDBJ databases">
        <authorList>
            <person name="Rodrigo-Torres L."/>
            <person name="Arahal R. D."/>
            <person name="Lucena T."/>
        </authorList>
    </citation>
    <scope>NUCLEOTIDE SEQUENCE</scope>
    <source>
        <strain evidence="5">CECT 9275</strain>
    </source>
</reference>
<dbReference type="GO" id="GO:0043565">
    <property type="term" value="F:sequence-specific DNA binding"/>
    <property type="evidence" value="ECO:0007669"/>
    <property type="project" value="InterPro"/>
</dbReference>
<dbReference type="AlphaFoldDB" id="A0A916JCE0"/>
<dbReference type="Gene3D" id="2.60.120.10">
    <property type="entry name" value="Jelly Rolls"/>
    <property type="match status" value="1"/>
</dbReference>
<proteinExistence type="predicted"/>
<gene>
    <name evidence="5" type="primary">rhaS_7</name>
    <name evidence="5" type="ORF">DYBT9275_02046</name>
</gene>
<keyword evidence="2" id="KW-0238">DNA-binding</keyword>
<keyword evidence="3" id="KW-0804">Transcription</keyword>
<keyword evidence="1" id="KW-0805">Transcription regulation</keyword>
<dbReference type="GO" id="GO:0003700">
    <property type="term" value="F:DNA-binding transcription factor activity"/>
    <property type="evidence" value="ECO:0007669"/>
    <property type="project" value="InterPro"/>
</dbReference>
<evidence type="ECO:0000259" key="4">
    <source>
        <dbReference type="PROSITE" id="PS01124"/>
    </source>
</evidence>
<protein>
    <submittedName>
        <fullName evidence="5">HTH-type transcriptional activator RhaS</fullName>
    </submittedName>
</protein>
<evidence type="ECO:0000313" key="5">
    <source>
        <dbReference type="EMBL" id="CAG4998645.1"/>
    </source>
</evidence>
<dbReference type="InterPro" id="IPR018060">
    <property type="entry name" value="HTH_AraC"/>
</dbReference>
<dbReference type="RefSeq" id="WP_215238724.1">
    <property type="nucleotide sequence ID" value="NZ_CAJRAF010000002.1"/>
</dbReference>
<dbReference type="Pfam" id="PF12833">
    <property type="entry name" value="HTH_18"/>
    <property type="match status" value="1"/>
</dbReference>
<dbReference type="Proteomes" id="UP000680038">
    <property type="component" value="Unassembled WGS sequence"/>
</dbReference>
<evidence type="ECO:0000313" key="6">
    <source>
        <dbReference type="Proteomes" id="UP000680038"/>
    </source>
</evidence>
<dbReference type="InterPro" id="IPR014710">
    <property type="entry name" value="RmlC-like_jellyroll"/>
</dbReference>
<dbReference type="InterPro" id="IPR003313">
    <property type="entry name" value="AraC-bd"/>
</dbReference>
<dbReference type="EMBL" id="CAJRAF010000002">
    <property type="protein sequence ID" value="CAG4998645.1"/>
    <property type="molecule type" value="Genomic_DNA"/>
</dbReference>
<accession>A0A916JCE0</accession>
<dbReference type="SUPFAM" id="SSF51215">
    <property type="entry name" value="Regulatory protein AraC"/>
    <property type="match status" value="1"/>
</dbReference>
<name>A0A916JCE0_9BACT</name>
<evidence type="ECO:0000256" key="1">
    <source>
        <dbReference type="ARBA" id="ARBA00023015"/>
    </source>
</evidence>
<feature type="domain" description="HTH araC/xylS-type" evidence="4">
    <location>
        <begin position="186"/>
        <end position="284"/>
    </location>
</feature>
<evidence type="ECO:0000256" key="3">
    <source>
        <dbReference type="ARBA" id="ARBA00023163"/>
    </source>
</evidence>
<dbReference type="Gene3D" id="1.10.10.60">
    <property type="entry name" value="Homeodomain-like"/>
    <property type="match status" value="1"/>
</dbReference>
<dbReference type="SMART" id="SM00342">
    <property type="entry name" value="HTH_ARAC"/>
    <property type="match status" value="1"/>
</dbReference>
<sequence>MKKDFPRYDLKAFSRDEPRALFYMTRLERLVKDFKGINNSHSHSFYLVMWITKGTGTHTIDFKSYDVKPHQLYFLTPGQVHSWELSADMEGFNLYFEADFFQSRFPGRLYQYPFFHSHQHKPILETDFEKSLFTNLFYNAYQEYKSGKINRLEVFLSYLHIILESANRLYTDKLTVEDKHYYERIRLFEELIEKHFLDIRDLGVYASMLHISPNHLNHICKIVLGKTASQLLYERRVTEARRLLIHTDLNVKEIGYRLGFEDPSYFVKFFRKHTSDTPQEFRQKTLAVR</sequence>
<dbReference type="InterPro" id="IPR037923">
    <property type="entry name" value="HTH-like"/>
</dbReference>
<keyword evidence="6" id="KW-1185">Reference proteome</keyword>
<dbReference type="InterPro" id="IPR009057">
    <property type="entry name" value="Homeodomain-like_sf"/>
</dbReference>
<dbReference type="SUPFAM" id="SSF46689">
    <property type="entry name" value="Homeodomain-like"/>
    <property type="match status" value="1"/>
</dbReference>
<dbReference type="PRINTS" id="PR00032">
    <property type="entry name" value="HTHARAC"/>
</dbReference>
<organism evidence="5 6">
    <name type="scientific">Dyadobacter helix</name>
    <dbReference type="NCBI Taxonomy" id="2822344"/>
    <lineage>
        <taxon>Bacteria</taxon>
        <taxon>Pseudomonadati</taxon>
        <taxon>Bacteroidota</taxon>
        <taxon>Cytophagia</taxon>
        <taxon>Cytophagales</taxon>
        <taxon>Spirosomataceae</taxon>
        <taxon>Dyadobacter</taxon>
    </lineage>
</organism>
<dbReference type="PROSITE" id="PS00041">
    <property type="entry name" value="HTH_ARAC_FAMILY_1"/>
    <property type="match status" value="1"/>
</dbReference>
<comment type="caution">
    <text evidence="5">The sequence shown here is derived from an EMBL/GenBank/DDBJ whole genome shotgun (WGS) entry which is preliminary data.</text>
</comment>